<sequence>MGQFDRSSGLRRWQPRENGRIAAQRRPSPATRQGEMTGVVEGAGNALARERLDPGVRALPNEALKPINRAP</sequence>
<dbReference type="EMBL" id="CP010519">
    <property type="protein sequence ID" value="AJE83832.1"/>
    <property type="molecule type" value="Genomic_DNA"/>
</dbReference>
<protein>
    <submittedName>
        <fullName evidence="2">Uncharacterized protein</fullName>
    </submittedName>
</protein>
<feature type="region of interest" description="Disordered" evidence="1">
    <location>
        <begin position="1"/>
        <end position="39"/>
    </location>
</feature>
<dbReference type="Proteomes" id="UP000031523">
    <property type="component" value="Chromosome"/>
</dbReference>
<reference evidence="2 3" key="1">
    <citation type="submission" date="2015-01" db="EMBL/GenBank/DDBJ databases">
        <title>Enhanced salinomycin production by adjusting the supply of polyketide extender units in Streptomyce albus DSM 41398.</title>
        <authorList>
            <person name="Lu C."/>
        </authorList>
    </citation>
    <scope>NUCLEOTIDE SEQUENCE [LARGE SCALE GENOMIC DNA]</scope>
    <source>
        <strain evidence="3">ATCC 21838 / DSM 41398 / FERM P-419 / JCM 4703 / NBRC 107858</strain>
    </source>
</reference>
<dbReference type="KEGG" id="sals:SLNWT_3456"/>
<evidence type="ECO:0000313" key="2">
    <source>
        <dbReference type="EMBL" id="AJE83832.1"/>
    </source>
</evidence>
<organism evidence="2 3">
    <name type="scientific">Streptomyces albus (strain ATCC 21838 / DSM 41398 / FERM P-419 / JCM 4703 / NBRC 107858)</name>
    <dbReference type="NCBI Taxonomy" id="1081613"/>
    <lineage>
        <taxon>Bacteria</taxon>
        <taxon>Bacillati</taxon>
        <taxon>Actinomycetota</taxon>
        <taxon>Actinomycetes</taxon>
        <taxon>Kitasatosporales</taxon>
        <taxon>Streptomycetaceae</taxon>
        <taxon>Streptomyces</taxon>
    </lineage>
</organism>
<proteinExistence type="predicted"/>
<gene>
    <name evidence="2" type="ORF">SLNWT_3456</name>
</gene>
<keyword evidence="3" id="KW-1185">Reference proteome</keyword>
<dbReference type="AlphaFoldDB" id="A0A0B5F0K7"/>
<evidence type="ECO:0000256" key="1">
    <source>
        <dbReference type="SAM" id="MobiDB-lite"/>
    </source>
</evidence>
<evidence type="ECO:0000313" key="3">
    <source>
        <dbReference type="Proteomes" id="UP000031523"/>
    </source>
</evidence>
<accession>A0A0B5F0K7</accession>
<name>A0A0B5F0K7_STRA4</name>